<sequence length="241" mass="26658">MGADKAREESDLVRVLELTEEAVRLKLALGDTIREGTFAFSRQRYARGPHAVSETQYDLNTMRATTKISATPRSIDGPSGVSAPRSTSYTFNVVETPFEPEPEPEPEPKPAARSGKADDDGLRRRPKVKTNTEKFLERMEALGLRDQLAEVPREADRDDGKDDDASPPPIDIDAIRRKLGPRKPIHWFGGLPSPEMRSAEAAFTRCVQLCARVAEVESELRALTARARVDAVQLHEVGDPS</sequence>
<feature type="region of interest" description="Disordered" evidence="2">
    <location>
        <begin position="96"/>
        <end position="134"/>
    </location>
</feature>
<proteinExistence type="predicted"/>
<evidence type="ECO:0000313" key="4">
    <source>
        <dbReference type="Proteomes" id="UP000002009"/>
    </source>
</evidence>
<feature type="compositionally biased region" description="Basic and acidic residues" evidence="2">
    <location>
        <begin position="147"/>
        <end position="164"/>
    </location>
</feature>
<evidence type="ECO:0000256" key="2">
    <source>
        <dbReference type="SAM" id="MobiDB-lite"/>
    </source>
</evidence>
<dbReference type="InterPro" id="IPR040357">
    <property type="entry name" value="Vma22/CCDC115"/>
</dbReference>
<dbReference type="Proteomes" id="UP000002009">
    <property type="component" value="Chromosome 2"/>
</dbReference>
<dbReference type="GO" id="GO:0070072">
    <property type="term" value="P:vacuolar proton-transporting V-type ATPase complex assembly"/>
    <property type="evidence" value="ECO:0007669"/>
    <property type="project" value="InterPro"/>
</dbReference>
<organism evidence="3 4">
    <name type="scientific">Micromonas commoda (strain RCC299 / NOUM17 / CCMP2709)</name>
    <name type="common">Picoplanktonic green alga</name>
    <dbReference type="NCBI Taxonomy" id="296587"/>
    <lineage>
        <taxon>Eukaryota</taxon>
        <taxon>Viridiplantae</taxon>
        <taxon>Chlorophyta</taxon>
        <taxon>Mamiellophyceae</taxon>
        <taxon>Mamiellales</taxon>
        <taxon>Mamiellaceae</taxon>
        <taxon>Micromonas</taxon>
    </lineage>
</organism>
<name>C1E091_MICCC</name>
<dbReference type="InParanoid" id="C1E091"/>
<evidence type="ECO:0000256" key="1">
    <source>
        <dbReference type="ARBA" id="ARBA00093634"/>
    </source>
</evidence>
<dbReference type="RefSeq" id="XP_002500005.1">
    <property type="nucleotide sequence ID" value="XM_002499959.1"/>
</dbReference>
<gene>
    <name evidence="3" type="ORF">MICPUN_104759</name>
</gene>
<keyword evidence="4" id="KW-1185">Reference proteome</keyword>
<dbReference type="KEGG" id="mis:MICPUN_104759"/>
<feature type="compositionally biased region" description="Basic and acidic residues" evidence="2">
    <location>
        <begin position="106"/>
        <end position="123"/>
    </location>
</feature>
<dbReference type="EMBL" id="CP001323">
    <property type="protein sequence ID" value="ACO61263.1"/>
    <property type="molecule type" value="Genomic_DNA"/>
</dbReference>
<dbReference type="GeneID" id="8241199"/>
<dbReference type="STRING" id="296587.C1E091"/>
<feature type="region of interest" description="Disordered" evidence="2">
    <location>
        <begin position="68"/>
        <end position="87"/>
    </location>
</feature>
<protein>
    <recommendedName>
        <fullName evidence="1">Vacuolar ATPase assembly protein VMA22</fullName>
    </recommendedName>
</protein>
<reference evidence="3 4" key="1">
    <citation type="journal article" date="2009" name="Science">
        <title>Green evolution and dynamic adaptations revealed by genomes of the marine picoeukaryotes Micromonas.</title>
        <authorList>
            <person name="Worden A.Z."/>
            <person name="Lee J.H."/>
            <person name="Mock T."/>
            <person name="Rouze P."/>
            <person name="Simmons M.P."/>
            <person name="Aerts A.L."/>
            <person name="Allen A.E."/>
            <person name="Cuvelier M.L."/>
            <person name="Derelle E."/>
            <person name="Everett M.V."/>
            <person name="Foulon E."/>
            <person name="Grimwood J."/>
            <person name="Gundlach H."/>
            <person name="Henrissat B."/>
            <person name="Napoli C."/>
            <person name="McDonald S.M."/>
            <person name="Parker M.S."/>
            <person name="Rombauts S."/>
            <person name="Salamov A."/>
            <person name="Von Dassow P."/>
            <person name="Badger J.H."/>
            <person name="Coutinho P.M."/>
            <person name="Demir E."/>
            <person name="Dubchak I."/>
            <person name="Gentemann C."/>
            <person name="Eikrem W."/>
            <person name="Gready J.E."/>
            <person name="John U."/>
            <person name="Lanier W."/>
            <person name="Lindquist E.A."/>
            <person name="Lucas S."/>
            <person name="Mayer K.F."/>
            <person name="Moreau H."/>
            <person name="Not F."/>
            <person name="Otillar R."/>
            <person name="Panaud O."/>
            <person name="Pangilinan J."/>
            <person name="Paulsen I."/>
            <person name="Piegu B."/>
            <person name="Poliakov A."/>
            <person name="Robbens S."/>
            <person name="Schmutz J."/>
            <person name="Toulza E."/>
            <person name="Wyss T."/>
            <person name="Zelensky A."/>
            <person name="Zhou K."/>
            <person name="Armbrust E.V."/>
            <person name="Bhattacharya D."/>
            <person name="Goodenough U.W."/>
            <person name="Van de Peer Y."/>
            <person name="Grigoriev I.V."/>
        </authorList>
    </citation>
    <scope>NUCLEOTIDE SEQUENCE [LARGE SCALE GENOMIC DNA]</scope>
    <source>
        <strain evidence="4">RCC299 / NOUM17</strain>
    </source>
</reference>
<feature type="region of interest" description="Disordered" evidence="2">
    <location>
        <begin position="146"/>
        <end position="171"/>
    </location>
</feature>
<accession>C1E091</accession>
<dbReference type="PANTHER" id="PTHR31996:SF2">
    <property type="entry name" value="COILED-COIL DOMAIN-CONTAINING PROTEIN 115"/>
    <property type="match status" value="1"/>
</dbReference>
<dbReference type="OMA" id="HNAGAMS"/>
<dbReference type="AlphaFoldDB" id="C1E091"/>
<dbReference type="OrthoDB" id="408631at2759"/>
<evidence type="ECO:0000313" key="3">
    <source>
        <dbReference type="EMBL" id="ACO61263.1"/>
    </source>
</evidence>
<dbReference type="PANTHER" id="PTHR31996">
    <property type="entry name" value="COILED-COIL DOMAIN-CONTAINING PROTEIN 115"/>
    <property type="match status" value="1"/>
</dbReference>
<dbReference type="GO" id="GO:0051082">
    <property type="term" value="F:unfolded protein binding"/>
    <property type="evidence" value="ECO:0007669"/>
    <property type="project" value="TreeGrafter"/>
</dbReference>